<dbReference type="EMBL" id="LGUG01000004">
    <property type="protein sequence ID" value="KON96318.1"/>
    <property type="molecule type" value="Genomic_DNA"/>
</dbReference>
<dbReference type="PRINTS" id="PR01438">
    <property type="entry name" value="UNVRSLSTRESS"/>
</dbReference>
<dbReference type="Gene3D" id="3.40.50.620">
    <property type="entry name" value="HUPs"/>
    <property type="match status" value="1"/>
</dbReference>
<dbReference type="GO" id="GO:0005737">
    <property type="term" value="C:cytoplasm"/>
    <property type="evidence" value="ECO:0007669"/>
    <property type="project" value="UniProtKB-SubCell"/>
</dbReference>
<feature type="domain" description="UspA" evidence="3">
    <location>
        <begin position="1"/>
        <end position="148"/>
    </location>
</feature>
<evidence type="ECO:0000256" key="1">
    <source>
        <dbReference type="ARBA" id="ARBA00008791"/>
    </source>
</evidence>
<evidence type="ECO:0000313" key="5">
    <source>
        <dbReference type="EMBL" id="SDI24839.1"/>
    </source>
</evidence>
<comment type="subcellular location">
    <subcellularLocation>
        <location evidence="2">Cytoplasm</location>
    </subcellularLocation>
</comment>
<evidence type="ECO:0000313" key="6">
    <source>
        <dbReference type="Proteomes" id="UP000037269"/>
    </source>
</evidence>
<dbReference type="STRING" id="47500.AF333_13375"/>
<accession>A0A0D1YIP2</accession>
<dbReference type="AlphaFoldDB" id="A0A0D1YIP2"/>
<dbReference type="GeneID" id="42306163"/>
<protein>
    <recommendedName>
        <fullName evidence="2">Universal stress protein</fullName>
    </recommendedName>
</protein>
<dbReference type="Proteomes" id="UP000037269">
    <property type="component" value="Unassembled WGS sequence"/>
</dbReference>
<dbReference type="CDD" id="cd00293">
    <property type="entry name" value="USP-like"/>
    <property type="match status" value="1"/>
</dbReference>
<comment type="similarity">
    <text evidence="1 2">Belongs to the universal stress protein A family.</text>
</comment>
<dbReference type="PIRSF" id="PIRSF006276">
    <property type="entry name" value="UspA"/>
    <property type="match status" value="1"/>
</dbReference>
<dbReference type="PATRIC" id="fig|47500.8.peg.1439"/>
<evidence type="ECO:0000256" key="2">
    <source>
        <dbReference type="PIRNR" id="PIRNR006276"/>
    </source>
</evidence>
<proteinExistence type="inferred from homology"/>
<dbReference type="RefSeq" id="WP_043064003.1">
    <property type="nucleotide sequence ID" value="NZ_BJOA01000009.1"/>
</dbReference>
<dbReference type="Proteomes" id="UP000182836">
    <property type="component" value="Unassembled WGS sequence"/>
</dbReference>
<dbReference type="SUPFAM" id="SSF52402">
    <property type="entry name" value="Adenine nucleotide alpha hydrolases-like"/>
    <property type="match status" value="1"/>
</dbReference>
<dbReference type="InterPro" id="IPR006015">
    <property type="entry name" value="Universal_stress_UspA"/>
</dbReference>
<name>A0A0D1YIP2_ANEMI</name>
<evidence type="ECO:0000313" key="4">
    <source>
        <dbReference type="EMBL" id="KON96318.1"/>
    </source>
</evidence>
<evidence type="ECO:0000313" key="7">
    <source>
        <dbReference type="Proteomes" id="UP000182836"/>
    </source>
</evidence>
<reference evidence="4 6" key="1">
    <citation type="submission" date="2015-07" db="EMBL/GenBank/DDBJ databases">
        <title>Fjat-14205 dsm 2895.</title>
        <authorList>
            <person name="Liu B."/>
            <person name="Wang J."/>
            <person name="Zhu Y."/>
            <person name="Liu G."/>
            <person name="Chen Q."/>
            <person name="Chen Z."/>
            <person name="Lan J."/>
            <person name="Che J."/>
            <person name="Ge C."/>
            <person name="Shi H."/>
            <person name="Pan Z."/>
            <person name="Liu X."/>
        </authorList>
    </citation>
    <scope>NUCLEOTIDE SEQUENCE [LARGE SCALE GENOMIC DNA]</scope>
    <source>
        <strain evidence="4 6">DSM 2895</strain>
    </source>
</reference>
<dbReference type="PANTHER" id="PTHR46268">
    <property type="entry name" value="STRESS RESPONSE PROTEIN NHAX"/>
    <property type="match status" value="1"/>
</dbReference>
<dbReference type="InterPro" id="IPR006016">
    <property type="entry name" value="UspA"/>
</dbReference>
<dbReference type="InterPro" id="IPR014729">
    <property type="entry name" value="Rossmann-like_a/b/a_fold"/>
</dbReference>
<sequence>MFNKILVAIDGSEMGNKALEAAISIAQEQNARISLLHVGRDAVTSSYMIGGIAYIPEDYIVEMEESLKKEGEALLNEAKAKAEAANVPAEAFYVKGDPARQILDRAEEGGYHLIVIGSRGLSGFKEMMLGSVSHKVSQLSKCPVLIVK</sequence>
<dbReference type="PANTHER" id="PTHR46268:SF6">
    <property type="entry name" value="UNIVERSAL STRESS PROTEIN UP12"/>
    <property type="match status" value="1"/>
</dbReference>
<dbReference type="OrthoDB" id="9777884at2"/>
<keyword evidence="2" id="KW-0963">Cytoplasm</keyword>
<organism evidence="4 6">
    <name type="scientific">Aneurinibacillus migulanus</name>
    <name type="common">Bacillus migulanus</name>
    <dbReference type="NCBI Taxonomy" id="47500"/>
    <lineage>
        <taxon>Bacteria</taxon>
        <taxon>Bacillati</taxon>
        <taxon>Bacillota</taxon>
        <taxon>Bacilli</taxon>
        <taxon>Bacillales</taxon>
        <taxon>Paenibacillaceae</taxon>
        <taxon>Aneurinibacillus group</taxon>
        <taxon>Aneurinibacillus</taxon>
    </lineage>
</organism>
<dbReference type="Pfam" id="PF00582">
    <property type="entry name" value="Usp"/>
    <property type="match status" value="1"/>
</dbReference>
<reference evidence="5 7" key="2">
    <citation type="submission" date="2016-10" db="EMBL/GenBank/DDBJ databases">
        <authorList>
            <person name="de Groot N.N."/>
        </authorList>
    </citation>
    <scope>NUCLEOTIDE SEQUENCE [LARGE SCALE GENOMIC DNA]</scope>
    <source>
        <strain evidence="5 7">DSM 2895</strain>
    </source>
</reference>
<evidence type="ECO:0000259" key="3">
    <source>
        <dbReference type="Pfam" id="PF00582"/>
    </source>
</evidence>
<keyword evidence="6" id="KW-1185">Reference proteome</keyword>
<dbReference type="EMBL" id="FNED01000002">
    <property type="protein sequence ID" value="SDI24839.1"/>
    <property type="molecule type" value="Genomic_DNA"/>
</dbReference>
<gene>
    <name evidence="4" type="ORF">AF333_13375</name>
    <name evidence="5" type="ORF">SAMN04487909_102265</name>
</gene>